<evidence type="ECO:0000259" key="3">
    <source>
        <dbReference type="PROSITE" id="PS51186"/>
    </source>
</evidence>
<reference evidence="4 5" key="1">
    <citation type="submission" date="2014-06" db="EMBL/GenBank/DDBJ databases">
        <title>Draft genome sequence of Paenibacillus sp. MSt1.</title>
        <authorList>
            <person name="Aw Y.K."/>
            <person name="Ong K.S."/>
            <person name="Gan H.M."/>
            <person name="Lee S.M."/>
        </authorList>
    </citation>
    <scope>NUCLEOTIDE SEQUENCE [LARGE SCALE GENOMIC DNA]</scope>
    <source>
        <strain evidence="4 5">MSt1</strain>
    </source>
</reference>
<dbReference type="PROSITE" id="PS51186">
    <property type="entry name" value="GNAT"/>
    <property type="match status" value="1"/>
</dbReference>
<name>A0A081NVH6_9BACL</name>
<dbReference type="SUPFAM" id="SSF55729">
    <property type="entry name" value="Acyl-CoA N-acyltransferases (Nat)"/>
    <property type="match status" value="1"/>
</dbReference>
<dbReference type="CDD" id="cd04301">
    <property type="entry name" value="NAT_SF"/>
    <property type="match status" value="1"/>
</dbReference>
<dbReference type="InterPro" id="IPR050832">
    <property type="entry name" value="Bact_Acetyltransf"/>
</dbReference>
<dbReference type="OrthoDB" id="9788755at2"/>
<dbReference type="PANTHER" id="PTHR43877">
    <property type="entry name" value="AMINOALKYLPHOSPHONATE N-ACETYLTRANSFERASE-RELATED-RELATED"/>
    <property type="match status" value="1"/>
</dbReference>
<sequence>MRIRVANESDYAELRNIYLESRRKNFHWADIEEMTLEDFDNHTVDEYIILAEEDNHILGFASLYLPDNFIHNLFVHPDFFGKGVGGLLLDASVEKMNKPLRLKCVSENQKAMTFYENKGWKKVVEEGHSGEKYWVMIYE</sequence>
<dbReference type="RefSeq" id="WP_036691232.1">
    <property type="nucleotide sequence ID" value="NZ_FYEP01000011.1"/>
</dbReference>
<feature type="domain" description="N-acetyltransferase" evidence="3">
    <location>
        <begin position="1"/>
        <end position="139"/>
    </location>
</feature>
<organism evidence="4 5">
    <name type="scientific">Paenibacillus tyrfis</name>
    <dbReference type="NCBI Taxonomy" id="1501230"/>
    <lineage>
        <taxon>Bacteria</taxon>
        <taxon>Bacillati</taxon>
        <taxon>Bacillota</taxon>
        <taxon>Bacilli</taxon>
        <taxon>Bacillales</taxon>
        <taxon>Paenibacillaceae</taxon>
        <taxon>Paenibacillus</taxon>
    </lineage>
</organism>
<comment type="caution">
    <text evidence="4">The sequence shown here is derived from an EMBL/GenBank/DDBJ whole genome shotgun (WGS) entry which is preliminary data.</text>
</comment>
<dbReference type="PANTHER" id="PTHR43877:SF2">
    <property type="entry name" value="AMINOALKYLPHOSPHONATE N-ACETYLTRANSFERASE-RELATED"/>
    <property type="match status" value="1"/>
</dbReference>
<dbReference type="Pfam" id="PF00583">
    <property type="entry name" value="Acetyltransf_1"/>
    <property type="match status" value="1"/>
</dbReference>
<evidence type="ECO:0000313" key="4">
    <source>
        <dbReference type="EMBL" id="KEQ22449.1"/>
    </source>
</evidence>
<dbReference type="Gene3D" id="3.40.630.30">
    <property type="match status" value="1"/>
</dbReference>
<evidence type="ECO:0000256" key="2">
    <source>
        <dbReference type="ARBA" id="ARBA00023315"/>
    </source>
</evidence>
<evidence type="ECO:0000256" key="1">
    <source>
        <dbReference type="ARBA" id="ARBA00022679"/>
    </source>
</evidence>
<gene>
    <name evidence="4" type="ORF">ET33_23245</name>
</gene>
<keyword evidence="1 4" id="KW-0808">Transferase</keyword>
<proteinExistence type="predicted"/>
<dbReference type="Proteomes" id="UP000028123">
    <property type="component" value="Unassembled WGS sequence"/>
</dbReference>
<evidence type="ECO:0000313" key="5">
    <source>
        <dbReference type="Proteomes" id="UP000028123"/>
    </source>
</evidence>
<dbReference type="AlphaFoldDB" id="A0A081NVH6"/>
<dbReference type="GO" id="GO:0016747">
    <property type="term" value="F:acyltransferase activity, transferring groups other than amino-acyl groups"/>
    <property type="evidence" value="ECO:0007669"/>
    <property type="project" value="InterPro"/>
</dbReference>
<keyword evidence="2" id="KW-0012">Acyltransferase</keyword>
<dbReference type="EMBL" id="JNVM01000038">
    <property type="protein sequence ID" value="KEQ22449.1"/>
    <property type="molecule type" value="Genomic_DNA"/>
</dbReference>
<dbReference type="InterPro" id="IPR016181">
    <property type="entry name" value="Acyl_CoA_acyltransferase"/>
</dbReference>
<protein>
    <submittedName>
        <fullName evidence="4">Acetyltransferase</fullName>
    </submittedName>
</protein>
<accession>A0A081NVH6</accession>
<keyword evidence="5" id="KW-1185">Reference proteome</keyword>
<dbReference type="eggNOG" id="COG1247">
    <property type="taxonomic scope" value="Bacteria"/>
</dbReference>
<dbReference type="InterPro" id="IPR000182">
    <property type="entry name" value="GNAT_dom"/>
</dbReference>